<dbReference type="SMART" id="SM00382">
    <property type="entry name" value="AAA"/>
    <property type="match status" value="1"/>
</dbReference>
<dbReference type="PANTHER" id="PTHR42781">
    <property type="entry name" value="SPERMIDINE/PUTRESCINE IMPORT ATP-BINDING PROTEIN POTA"/>
    <property type="match status" value="1"/>
</dbReference>
<dbReference type="PANTHER" id="PTHR42781:SF4">
    <property type="entry name" value="SPERMIDINE_PUTRESCINE IMPORT ATP-BINDING PROTEIN POTA"/>
    <property type="match status" value="1"/>
</dbReference>
<dbReference type="InterPro" id="IPR003593">
    <property type="entry name" value="AAA+_ATPase"/>
</dbReference>
<evidence type="ECO:0000256" key="7">
    <source>
        <dbReference type="ARBA" id="ARBA00023065"/>
    </source>
</evidence>
<dbReference type="FunFam" id="3.40.50.300:FF:000425">
    <property type="entry name" value="Probable ABC transporter, ATP-binding subunit"/>
    <property type="match status" value="1"/>
</dbReference>
<evidence type="ECO:0000256" key="4">
    <source>
        <dbReference type="ARBA" id="ARBA00022741"/>
    </source>
</evidence>
<gene>
    <name evidence="11" type="ORF">F4X14_08770</name>
</gene>
<dbReference type="GO" id="GO:0015408">
    <property type="term" value="F:ABC-type ferric iron transporter activity"/>
    <property type="evidence" value="ECO:0007669"/>
    <property type="project" value="InterPro"/>
</dbReference>
<dbReference type="GO" id="GO:0043190">
    <property type="term" value="C:ATP-binding cassette (ABC) transporter complex"/>
    <property type="evidence" value="ECO:0007669"/>
    <property type="project" value="InterPro"/>
</dbReference>
<dbReference type="EMBL" id="VXMH01000040">
    <property type="protein sequence ID" value="MYC95053.1"/>
    <property type="molecule type" value="Genomic_DNA"/>
</dbReference>
<dbReference type="InterPro" id="IPR013611">
    <property type="entry name" value="Transp-assoc_OB_typ2"/>
</dbReference>
<keyword evidence="1" id="KW-0813">Transport</keyword>
<dbReference type="InterPro" id="IPR050093">
    <property type="entry name" value="ABC_SmlMolc_Importer"/>
</dbReference>
<dbReference type="Gene3D" id="2.40.50.100">
    <property type="match status" value="1"/>
</dbReference>
<dbReference type="AlphaFoldDB" id="A0A6B1D6G6"/>
<dbReference type="Pfam" id="PF00005">
    <property type="entry name" value="ABC_tran"/>
    <property type="match status" value="1"/>
</dbReference>
<keyword evidence="4" id="KW-0547">Nucleotide-binding</keyword>
<sequence length="352" mass="38045">MKQKPPGLHLQGVSKQFGRKSAPVLAVNDVSLTVDRGEFIALLGPSGCGKTTTLRLIAGFERVDAGTIEIDGALMAGNSVHVQPERRRVGMVFQEYALFPHVSALANIEFGLRRMPPAEKRARTQEILEMTGLAGLEGRMPHELSGGQQQRVALARALAPNPALILLDEPFSNLDAGLRARVRAELGEILHAAKATAIFVTHDREEALSMVDRVAVMLDGSVKQMASPHELYTNPATRSVAEFIGDANFLPGFGQGDTIECELGVLAARKQIRGPVDILLRPENIELLPAQPGLPAARVRHSLFFGHDQLITVQLPTGTHLIARSGPSDAYVSDLPLQLAVRSPVVAYPRKK</sequence>
<name>A0A6B1D6G6_9CHLR</name>
<dbReference type="SUPFAM" id="SSF52540">
    <property type="entry name" value="P-loop containing nucleoside triphosphate hydrolases"/>
    <property type="match status" value="1"/>
</dbReference>
<dbReference type="Gene3D" id="3.40.50.300">
    <property type="entry name" value="P-loop containing nucleotide triphosphate hydrolases"/>
    <property type="match status" value="1"/>
</dbReference>
<keyword evidence="3" id="KW-0410">Iron transport</keyword>
<dbReference type="InterPro" id="IPR003439">
    <property type="entry name" value="ABC_transporter-like_ATP-bd"/>
</dbReference>
<feature type="domain" description="ABC transporter" evidence="10">
    <location>
        <begin position="8"/>
        <end position="244"/>
    </location>
</feature>
<dbReference type="GO" id="GO:0005524">
    <property type="term" value="F:ATP binding"/>
    <property type="evidence" value="ECO:0007669"/>
    <property type="project" value="UniProtKB-KW"/>
</dbReference>
<evidence type="ECO:0000256" key="8">
    <source>
        <dbReference type="ARBA" id="ARBA00023136"/>
    </source>
</evidence>
<comment type="caution">
    <text evidence="11">The sequence shown here is derived from an EMBL/GenBank/DDBJ whole genome shotgun (WGS) entry which is preliminary data.</text>
</comment>
<evidence type="ECO:0000256" key="6">
    <source>
        <dbReference type="ARBA" id="ARBA00023004"/>
    </source>
</evidence>
<keyword evidence="2" id="KW-1003">Cell membrane</keyword>
<evidence type="ECO:0000256" key="1">
    <source>
        <dbReference type="ARBA" id="ARBA00022448"/>
    </source>
</evidence>
<keyword evidence="5 11" id="KW-0067">ATP-binding</keyword>
<reference evidence="11" key="1">
    <citation type="submission" date="2019-09" db="EMBL/GenBank/DDBJ databases">
        <title>Characterisation of the sponge microbiome using genome-centric metagenomics.</title>
        <authorList>
            <person name="Engelberts J.P."/>
            <person name="Robbins S.J."/>
            <person name="De Goeij J.M."/>
            <person name="Aranda M."/>
            <person name="Bell S.C."/>
            <person name="Webster N.S."/>
        </authorList>
    </citation>
    <scope>NUCLEOTIDE SEQUENCE</scope>
    <source>
        <strain evidence="11">SB0661_bin_32</strain>
    </source>
</reference>
<accession>A0A6B1D6G6</accession>
<dbReference type="GO" id="GO:0016887">
    <property type="term" value="F:ATP hydrolysis activity"/>
    <property type="evidence" value="ECO:0007669"/>
    <property type="project" value="InterPro"/>
</dbReference>
<keyword evidence="6" id="KW-0408">Iron</keyword>
<dbReference type="GO" id="GO:0015418">
    <property type="term" value="F:ABC-type quaternary ammonium compound transporting activity"/>
    <property type="evidence" value="ECO:0007669"/>
    <property type="project" value="UniProtKB-EC"/>
</dbReference>
<evidence type="ECO:0000313" key="11">
    <source>
        <dbReference type="EMBL" id="MYC95053.1"/>
    </source>
</evidence>
<keyword evidence="7" id="KW-0406">Ion transport</keyword>
<protein>
    <recommendedName>
        <fullName evidence="9">ABC-type quaternary amine transporter</fullName>
        <ecNumber evidence="9">7.6.2.9</ecNumber>
    </recommendedName>
</protein>
<dbReference type="PROSITE" id="PS00211">
    <property type="entry name" value="ABC_TRANSPORTER_1"/>
    <property type="match status" value="1"/>
</dbReference>
<dbReference type="EC" id="7.6.2.9" evidence="9"/>
<proteinExistence type="predicted"/>
<dbReference type="SUPFAM" id="SSF50331">
    <property type="entry name" value="MOP-like"/>
    <property type="match status" value="1"/>
</dbReference>
<dbReference type="CDD" id="cd03259">
    <property type="entry name" value="ABC_Carb_Solutes_like"/>
    <property type="match status" value="1"/>
</dbReference>
<keyword evidence="8" id="KW-0472">Membrane</keyword>
<dbReference type="InterPro" id="IPR017871">
    <property type="entry name" value="ABC_transporter-like_CS"/>
</dbReference>
<dbReference type="InterPro" id="IPR027417">
    <property type="entry name" value="P-loop_NTPase"/>
</dbReference>
<evidence type="ECO:0000259" key="10">
    <source>
        <dbReference type="PROSITE" id="PS50893"/>
    </source>
</evidence>
<dbReference type="InterPro" id="IPR015853">
    <property type="entry name" value="ABC_transpr_FbpC"/>
</dbReference>
<evidence type="ECO:0000256" key="5">
    <source>
        <dbReference type="ARBA" id="ARBA00022840"/>
    </source>
</evidence>
<organism evidence="11">
    <name type="scientific">Caldilineaceae bacterium SB0661_bin_32</name>
    <dbReference type="NCBI Taxonomy" id="2605255"/>
    <lineage>
        <taxon>Bacteria</taxon>
        <taxon>Bacillati</taxon>
        <taxon>Chloroflexota</taxon>
        <taxon>Caldilineae</taxon>
        <taxon>Caldilineales</taxon>
        <taxon>Caldilineaceae</taxon>
    </lineage>
</organism>
<evidence type="ECO:0000256" key="3">
    <source>
        <dbReference type="ARBA" id="ARBA00022496"/>
    </source>
</evidence>
<dbReference type="PROSITE" id="PS50893">
    <property type="entry name" value="ABC_TRANSPORTER_2"/>
    <property type="match status" value="1"/>
</dbReference>
<dbReference type="InterPro" id="IPR008995">
    <property type="entry name" value="Mo/tungstate-bd_C_term_dom"/>
</dbReference>
<evidence type="ECO:0000256" key="9">
    <source>
        <dbReference type="ARBA" id="ARBA00066388"/>
    </source>
</evidence>
<evidence type="ECO:0000256" key="2">
    <source>
        <dbReference type="ARBA" id="ARBA00022475"/>
    </source>
</evidence>
<dbReference type="Pfam" id="PF08402">
    <property type="entry name" value="TOBE_2"/>
    <property type="match status" value="1"/>
</dbReference>